<dbReference type="InterPro" id="IPR052155">
    <property type="entry name" value="Biofilm_reg_signaling"/>
</dbReference>
<dbReference type="InterPro" id="IPR035919">
    <property type="entry name" value="EAL_sf"/>
</dbReference>
<organism evidence="1 2">
    <name type="scientific">Aliikangiella maris</name>
    <dbReference type="NCBI Taxonomy" id="3162458"/>
    <lineage>
        <taxon>Bacteria</taxon>
        <taxon>Pseudomonadati</taxon>
        <taxon>Pseudomonadota</taxon>
        <taxon>Gammaproteobacteria</taxon>
        <taxon>Oceanospirillales</taxon>
        <taxon>Pleioneaceae</taxon>
        <taxon>Aliikangiella</taxon>
    </lineage>
</organism>
<protein>
    <submittedName>
        <fullName evidence="1">EAL domain-containing protein</fullName>
    </submittedName>
</protein>
<dbReference type="Proteomes" id="UP001548189">
    <property type="component" value="Unassembled WGS sequence"/>
</dbReference>
<proteinExistence type="predicted"/>
<dbReference type="SMART" id="SM00052">
    <property type="entry name" value="EAL"/>
    <property type="match status" value="1"/>
</dbReference>
<dbReference type="CDD" id="cd01948">
    <property type="entry name" value="EAL"/>
    <property type="match status" value="1"/>
</dbReference>
<dbReference type="InterPro" id="IPR035965">
    <property type="entry name" value="PAS-like_dom_sf"/>
</dbReference>
<dbReference type="NCBIfam" id="TIGR00254">
    <property type="entry name" value="GGDEF"/>
    <property type="match status" value="1"/>
</dbReference>
<dbReference type="PROSITE" id="PS50887">
    <property type="entry name" value="GGDEF"/>
    <property type="match status" value="1"/>
</dbReference>
<dbReference type="Pfam" id="PF00990">
    <property type="entry name" value="GGDEF"/>
    <property type="match status" value="1"/>
</dbReference>
<dbReference type="PANTHER" id="PTHR44757">
    <property type="entry name" value="DIGUANYLATE CYCLASE DGCP"/>
    <property type="match status" value="1"/>
</dbReference>
<dbReference type="InterPro" id="IPR000014">
    <property type="entry name" value="PAS"/>
</dbReference>
<dbReference type="CDD" id="cd01949">
    <property type="entry name" value="GGDEF"/>
    <property type="match status" value="1"/>
</dbReference>
<gene>
    <name evidence="1" type="ORF">ABVT43_14830</name>
</gene>
<dbReference type="CDD" id="cd00130">
    <property type="entry name" value="PAS"/>
    <property type="match status" value="1"/>
</dbReference>
<dbReference type="PROSITE" id="PS50883">
    <property type="entry name" value="EAL"/>
    <property type="match status" value="1"/>
</dbReference>
<dbReference type="Pfam" id="PF00563">
    <property type="entry name" value="EAL"/>
    <property type="match status" value="1"/>
</dbReference>
<evidence type="ECO:0000313" key="2">
    <source>
        <dbReference type="Proteomes" id="UP001548189"/>
    </source>
</evidence>
<dbReference type="Gene3D" id="3.30.70.270">
    <property type="match status" value="1"/>
</dbReference>
<evidence type="ECO:0000313" key="1">
    <source>
        <dbReference type="EMBL" id="MET1256413.1"/>
    </source>
</evidence>
<dbReference type="SUPFAM" id="SSF141868">
    <property type="entry name" value="EAL domain-like"/>
    <property type="match status" value="1"/>
</dbReference>
<dbReference type="InterPro" id="IPR043128">
    <property type="entry name" value="Rev_trsase/Diguanyl_cyclase"/>
</dbReference>
<accession>A0ABV2BWW1</accession>
<dbReference type="SMART" id="SM00267">
    <property type="entry name" value="GGDEF"/>
    <property type="match status" value="1"/>
</dbReference>
<dbReference type="InterPro" id="IPR001633">
    <property type="entry name" value="EAL_dom"/>
</dbReference>
<name>A0ABV2BWW1_9GAMM</name>
<dbReference type="SUPFAM" id="SSF55785">
    <property type="entry name" value="PYP-like sensor domain (PAS domain)"/>
    <property type="match status" value="1"/>
</dbReference>
<dbReference type="InterPro" id="IPR029787">
    <property type="entry name" value="Nucleotide_cyclase"/>
</dbReference>
<sequence length="701" mass="78876">MEPKLSLAQSEVPIIYPNNPKSWMKVASQCIAIANSGGGILRLQLPSDANPTSLFSRFTKKISQLTTALEYTAIEDCQSLIDHIPSHTREFKVAKVSKNAQELILKIYPTLATLTSTIDANNHYAPSPDVAVDSCKQGLFDLLAGIQFSPQPYLMLDSKGAIISLNIASKNLLGIHQDPPYDLTFHDFLLDQSAENSFEKISAYISNRQVWQGTLQLQDTIQQTIPVEISMTPIWHGESTPNRLFVQLKDRRNEIANEQQLKRLAFYDPTTGLANRALLKDRLSMALASQRRQRLYGALLFIDLDHFKQINDVHGHSEGDAVLKKCATRLLKNLRQDDTLARIGGDEFVALLLGFGASFFAAQIQAKAIAEKLLASLDKPLVVNGHQYYIQASIGITLFPKALETAEDLLREADTAMYGAKAAGRNTVLVFESSMYQAVRKRFRIERELREAIRQKQFELYFQPQVDDHHQISSWEVLIRWNHPQQGVVSPMEFISIAEETGQIIPIGDWVLDKTCEILGQCERAGKPVALSANISARQFKDTQFVGNLKKHIRHHQIDANNLTLEMTESLLIEDATATAETMHELAKLGINFSIDDFGTGYSNLKYLRQLPLKELKIDKSFIQNICENNNDAAVVKTMLSLAAHLNLYVVAEGVEEKRQSQFLNKLAKIKMQGYLFGKPIPTSIFLNQWLQNYNKLRDVP</sequence>
<dbReference type="InterPro" id="IPR000160">
    <property type="entry name" value="GGDEF_dom"/>
</dbReference>
<comment type="caution">
    <text evidence="1">The sequence shown here is derived from an EMBL/GenBank/DDBJ whole genome shotgun (WGS) entry which is preliminary data.</text>
</comment>
<dbReference type="Gene3D" id="3.30.450.20">
    <property type="entry name" value="PAS domain"/>
    <property type="match status" value="1"/>
</dbReference>
<reference evidence="1 2" key="1">
    <citation type="submission" date="2024-06" db="EMBL/GenBank/DDBJ databases">
        <authorList>
            <person name="Li F."/>
        </authorList>
    </citation>
    <scope>NUCLEOTIDE SEQUENCE [LARGE SCALE GENOMIC DNA]</scope>
    <source>
        <strain evidence="1 2">GXAS 311</strain>
    </source>
</reference>
<dbReference type="PANTHER" id="PTHR44757:SF2">
    <property type="entry name" value="BIOFILM ARCHITECTURE MAINTENANCE PROTEIN MBAA"/>
    <property type="match status" value="1"/>
</dbReference>
<dbReference type="Gene3D" id="3.20.20.450">
    <property type="entry name" value="EAL domain"/>
    <property type="match status" value="1"/>
</dbReference>
<keyword evidence="2" id="KW-1185">Reference proteome</keyword>
<dbReference type="SUPFAM" id="SSF55073">
    <property type="entry name" value="Nucleotide cyclase"/>
    <property type="match status" value="1"/>
</dbReference>
<dbReference type="EMBL" id="JBEVCJ010000021">
    <property type="protein sequence ID" value="MET1256413.1"/>
    <property type="molecule type" value="Genomic_DNA"/>
</dbReference>